<feature type="transmembrane region" description="Helical" evidence="1">
    <location>
        <begin position="31"/>
        <end position="56"/>
    </location>
</feature>
<dbReference type="AlphaFoldDB" id="A0A0F9DYL3"/>
<comment type="caution">
    <text evidence="2">The sequence shown here is derived from an EMBL/GenBank/DDBJ whole genome shotgun (WGS) entry which is preliminary data.</text>
</comment>
<accession>A0A0F9DYL3</accession>
<sequence>MLMIAFLIAYVVIVALFMYLNYYIIEGTPEVLRVFTVFVAAALWPCMGGLTAYCTWKYGLNK</sequence>
<reference evidence="2" key="1">
    <citation type="journal article" date="2015" name="Nature">
        <title>Complex archaea that bridge the gap between prokaryotes and eukaryotes.</title>
        <authorList>
            <person name="Spang A."/>
            <person name="Saw J.H."/>
            <person name="Jorgensen S.L."/>
            <person name="Zaremba-Niedzwiedzka K."/>
            <person name="Martijn J."/>
            <person name="Lind A.E."/>
            <person name="van Eijk R."/>
            <person name="Schleper C."/>
            <person name="Guy L."/>
            <person name="Ettema T.J."/>
        </authorList>
    </citation>
    <scope>NUCLEOTIDE SEQUENCE</scope>
</reference>
<protein>
    <submittedName>
        <fullName evidence="2">Uncharacterized protein</fullName>
    </submittedName>
</protein>
<gene>
    <name evidence="2" type="ORF">LCGC14_2490700</name>
</gene>
<dbReference type="EMBL" id="LAZR01039470">
    <property type="protein sequence ID" value="KKL16923.1"/>
    <property type="molecule type" value="Genomic_DNA"/>
</dbReference>
<keyword evidence="1" id="KW-0472">Membrane</keyword>
<evidence type="ECO:0000313" key="2">
    <source>
        <dbReference type="EMBL" id="KKL16923.1"/>
    </source>
</evidence>
<organism evidence="2">
    <name type="scientific">marine sediment metagenome</name>
    <dbReference type="NCBI Taxonomy" id="412755"/>
    <lineage>
        <taxon>unclassified sequences</taxon>
        <taxon>metagenomes</taxon>
        <taxon>ecological metagenomes</taxon>
    </lineage>
</organism>
<proteinExistence type="predicted"/>
<keyword evidence="1" id="KW-0812">Transmembrane</keyword>
<keyword evidence="1" id="KW-1133">Transmembrane helix</keyword>
<name>A0A0F9DYL3_9ZZZZ</name>
<evidence type="ECO:0000256" key="1">
    <source>
        <dbReference type="SAM" id="Phobius"/>
    </source>
</evidence>
<feature type="transmembrane region" description="Helical" evidence="1">
    <location>
        <begin position="7"/>
        <end position="25"/>
    </location>
</feature>